<evidence type="ECO:0000313" key="3">
    <source>
        <dbReference type="EMBL" id="SCW03370.1"/>
    </source>
</evidence>
<gene>
    <name evidence="3" type="ORF">LAFE_0G08922G</name>
</gene>
<evidence type="ECO:0000313" key="4">
    <source>
        <dbReference type="Proteomes" id="UP000190831"/>
    </source>
</evidence>
<protein>
    <submittedName>
        <fullName evidence="3">LAFE_0G08922g1_1</fullName>
    </submittedName>
</protein>
<keyword evidence="4" id="KW-1185">Reference proteome</keyword>
<feature type="domain" description="4'-phosphopantetheinyl transferase" evidence="2">
    <location>
        <begin position="28"/>
        <end position="134"/>
    </location>
</feature>
<reference evidence="3 4" key="1">
    <citation type="submission" date="2016-03" db="EMBL/GenBank/DDBJ databases">
        <authorList>
            <person name="Devillers H."/>
        </authorList>
    </citation>
    <scope>NUCLEOTIDE SEQUENCE [LARGE SCALE GENOMIC DNA]</scope>
    <source>
        <strain evidence="3">CBS 6772</strain>
    </source>
</reference>
<accession>A0A1G4MHH2</accession>
<name>A0A1G4MHH2_LACFM</name>
<dbReference type="EMBL" id="LT598486">
    <property type="protein sequence ID" value="SCW03370.1"/>
    <property type="molecule type" value="Genomic_DNA"/>
</dbReference>
<evidence type="ECO:0000256" key="1">
    <source>
        <dbReference type="ARBA" id="ARBA00022679"/>
    </source>
</evidence>
<dbReference type="Proteomes" id="UP000190831">
    <property type="component" value="Chromosome G"/>
</dbReference>
<dbReference type="OrthoDB" id="15433at2759"/>
<dbReference type="Pfam" id="PF01648">
    <property type="entry name" value="ACPS"/>
    <property type="match status" value="1"/>
</dbReference>
<dbReference type="GO" id="GO:0008897">
    <property type="term" value="F:holo-[acyl-carrier-protein] synthase activity"/>
    <property type="evidence" value="ECO:0007669"/>
    <property type="project" value="InterPro"/>
</dbReference>
<dbReference type="Gene3D" id="3.90.470.20">
    <property type="entry name" value="4'-phosphopantetheinyl transferase domain"/>
    <property type="match status" value="1"/>
</dbReference>
<dbReference type="AlphaFoldDB" id="A0A1G4MHH2"/>
<dbReference type="SUPFAM" id="SSF56214">
    <property type="entry name" value="4'-phosphopantetheinyl transferase"/>
    <property type="match status" value="1"/>
</dbReference>
<sequence>MLKKKLCQQLYRRFLQPEFSSNKFNVIGIGADIVYVPRIKRLLSKNLEHAPLRFDKIARKFMHEQEIIKLRELISSPGPENTLAYYVSGVWAVKEAIYKSMASEIPLQALPPAQVLYTKLCYKTNDEQGRPHVEIDYRSMEGYADFISRHIKGTSFKVSISHDRDYVMAFICHVKN</sequence>
<dbReference type="InterPro" id="IPR008278">
    <property type="entry name" value="4-PPantetheinyl_Trfase_dom"/>
</dbReference>
<dbReference type="GO" id="GO:0000287">
    <property type="term" value="F:magnesium ion binding"/>
    <property type="evidence" value="ECO:0007669"/>
    <property type="project" value="InterPro"/>
</dbReference>
<dbReference type="OMA" id="GVWATKE"/>
<evidence type="ECO:0000259" key="2">
    <source>
        <dbReference type="Pfam" id="PF01648"/>
    </source>
</evidence>
<keyword evidence="1" id="KW-0808">Transferase</keyword>
<organism evidence="3 4">
    <name type="scientific">Lachancea fermentati</name>
    <name type="common">Zygosaccharomyces fermentati</name>
    <dbReference type="NCBI Taxonomy" id="4955"/>
    <lineage>
        <taxon>Eukaryota</taxon>
        <taxon>Fungi</taxon>
        <taxon>Dikarya</taxon>
        <taxon>Ascomycota</taxon>
        <taxon>Saccharomycotina</taxon>
        <taxon>Saccharomycetes</taxon>
        <taxon>Saccharomycetales</taxon>
        <taxon>Saccharomycetaceae</taxon>
        <taxon>Lachancea</taxon>
    </lineage>
</organism>
<dbReference type="InterPro" id="IPR037143">
    <property type="entry name" value="4-PPantetheinyl_Trfase_dom_sf"/>
</dbReference>
<proteinExistence type="predicted"/>